<feature type="coiled-coil region" evidence="1">
    <location>
        <begin position="128"/>
        <end position="162"/>
    </location>
</feature>
<keyword evidence="4" id="KW-1185">Reference proteome</keyword>
<dbReference type="GO" id="GO:0031110">
    <property type="term" value="P:regulation of microtubule polymerization or depolymerization"/>
    <property type="evidence" value="ECO:0007669"/>
    <property type="project" value="InterPro"/>
</dbReference>
<evidence type="ECO:0000313" key="3">
    <source>
        <dbReference type="EMBL" id="KAF4074117.1"/>
    </source>
</evidence>
<dbReference type="InterPro" id="IPR000956">
    <property type="entry name" value="Stathmin_fam"/>
</dbReference>
<evidence type="ECO:0000256" key="1">
    <source>
        <dbReference type="SAM" id="Coils"/>
    </source>
</evidence>
<feature type="region of interest" description="Disordered" evidence="2">
    <location>
        <begin position="1"/>
        <end position="82"/>
    </location>
</feature>
<protein>
    <recommendedName>
        <fullName evidence="5">Stathmin domain-containing protein 1</fullName>
    </recommendedName>
</protein>
<name>A0A7J5ZWS2_AMEME</name>
<reference evidence="3 4" key="1">
    <citation type="submission" date="2020-02" db="EMBL/GenBank/DDBJ databases">
        <title>A chromosome-scale genome assembly of the black bullhead catfish (Ameiurus melas).</title>
        <authorList>
            <person name="Wen M."/>
            <person name="Zham M."/>
            <person name="Cabau C."/>
            <person name="Klopp C."/>
            <person name="Donnadieu C."/>
            <person name="Roques C."/>
            <person name="Bouchez O."/>
            <person name="Lampietro C."/>
            <person name="Jouanno E."/>
            <person name="Herpin A."/>
            <person name="Louis A."/>
            <person name="Berthelot C."/>
            <person name="Parey E."/>
            <person name="Roest-Crollius H."/>
            <person name="Braasch I."/>
            <person name="Postlethwait J."/>
            <person name="Robinson-Rechavi M."/>
            <person name="Echchiki A."/>
            <person name="Begum T."/>
            <person name="Montfort J."/>
            <person name="Schartl M."/>
            <person name="Bobe J."/>
            <person name="Guiguen Y."/>
        </authorList>
    </citation>
    <scope>NUCLEOTIDE SEQUENCE [LARGE SCALE GENOMIC DNA]</scope>
    <source>
        <strain evidence="3">M_S1</strain>
        <tissue evidence="3">Blood</tissue>
    </source>
</reference>
<dbReference type="PANTHER" id="PTHR10104:SF20">
    <property type="entry name" value="STATHMIN DOMAIN-CONTAINING PROTEIN 1"/>
    <property type="match status" value="1"/>
</dbReference>
<dbReference type="PANTHER" id="PTHR10104">
    <property type="entry name" value="STATHMIN"/>
    <property type="match status" value="1"/>
</dbReference>
<comment type="caution">
    <text evidence="3">The sequence shown here is derived from an EMBL/GenBank/DDBJ whole genome shotgun (WGS) entry which is preliminary data.</text>
</comment>
<dbReference type="EMBL" id="JAAGNN010000023">
    <property type="protein sequence ID" value="KAF4074117.1"/>
    <property type="molecule type" value="Genomic_DNA"/>
</dbReference>
<organism evidence="3 4">
    <name type="scientific">Ameiurus melas</name>
    <name type="common">Black bullhead</name>
    <name type="synonym">Silurus melas</name>
    <dbReference type="NCBI Taxonomy" id="219545"/>
    <lineage>
        <taxon>Eukaryota</taxon>
        <taxon>Metazoa</taxon>
        <taxon>Chordata</taxon>
        <taxon>Craniata</taxon>
        <taxon>Vertebrata</taxon>
        <taxon>Euteleostomi</taxon>
        <taxon>Actinopterygii</taxon>
        <taxon>Neopterygii</taxon>
        <taxon>Teleostei</taxon>
        <taxon>Ostariophysi</taxon>
        <taxon>Siluriformes</taxon>
        <taxon>Ictaluridae</taxon>
        <taxon>Ameiurus</taxon>
    </lineage>
</organism>
<sequence length="222" mass="23845">MGCGSSRTTVVEPAEPGSLDTTAEIDPVCGSPRGDSAISKNTTDSGVGLDAGATMVQSRTFPRILPPLQAQSPRLTQESERPESSVILEQLLSQGIIPAQSRVAGSGEAYNIMLADAERPTKRPPPRLESLKIRKEQELTRKEDIDEKMRQVEERRKLREEELRNRLRVKSARPRGATLVGVGEDGVAQVDSPSSQIPTTAKDPDMGSSGAEAADLLSCVGE</sequence>
<accession>A0A7J5ZWS2</accession>
<dbReference type="AlphaFoldDB" id="A0A7J5ZWS2"/>
<dbReference type="Proteomes" id="UP000593565">
    <property type="component" value="Unassembled WGS sequence"/>
</dbReference>
<proteinExistence type="predicted"/>
<evidence type="ECO:0000313" key="4">
    <source>
        <dbReference type="Proteomes" id="UP000593565"/>
    </source>
</evidence>
<evidence type="ECO:0008006" key="5">
    <source>
        <dbReference type="Google" id="ProtNLM"/>
    </source>
</evidence>
<feature type="region of interest" description="Disordered" evidence="2">
    <location>
        <begin position="177"/>
        <end position="222"/>
    </location>
</feature>
<keyword evidence="1" id="KW-0175">Coiled coil</keyword>
<evidence type="ECO:0000256" key="2">
    <source>
        <dbReference type="SAM" id="MobiDB-lite"/>
    </source>
</evidence>
<gene>
    <name evidence="3" type="ORF">AMELA_G00250890</name>
</gene>